<comment type="caution">
    <text evidence="1">The sequence shown here is derived from an EMBL/GenBank/DDBJ whole genome shotgun (WGS) entry which is preliminary data.</text>
</comment>
<sequence length="290" mass="33240">MIQCRGIKAQNLITESRHWAQDESVLKLETEYTDSEFSETESNSYCNSQMKTSEVESKFLDFDVHKWKIIESVRKSTEILQNESAAVMSAEMAETRCRDAVERIISCNELYLKLEQCVLLYLIATTDQKQLESFQEDGIAQASRYATEDSIKSWLNELLCLDVASYIPNITMLKIVVAAVGFKARRPEIPSTVNRHVAAIIESCWASANEAAASFHCITANTIDLISYRYFSSDISMELVYCQHGTCISTKSILAYEIWKMASEFTNLKYSRVEIDEMRFEWAECMLDYI</sequence>
<dbReference type="EMBL" id="JACMSC010000020">
    <property type="protein sequence ID" value="KAG6472695.1"/>
    <property type="molecule type" value="Genomic_DNA"/>
</dbReference>
<proteinExistence type="predicted"/>
<keyword evidence="2" id="KW-1185">Reference proteome</keyword>
<accession>A0A8J5C570</accession>
<gene>
    <name evidence="1" type="ORF">ZIOFF_070172</name>
</gene>
<reference evidence="1 2" key="1">
    <citation type="submission" date="2020-08" db="EMBL/GenBank/DDBJ databases">
        <title>Plant Genome Project.</title>
        <authorList>
            <person name="Zhang R.-G."/>
        </authorList>
    </citation>
    <scope>NUCLEOTIDE SEQUENCE [LARGE SCALE GENOMIC DNA]</scope>
    <source>
        <tissue evidence="1">Rhizome</tissue>
    </source>
</reference>
<dbReference type="AlphaFoldDB" id="A0A8J5C570"/>
<evidence type="ECO:0000313" key="2">
    <source>
        <dbReference type="Proteomes" id="UP000734854"/>
    </source>
</evidence>
<name>A0A8J5C570_ZINOF</name>
<evidence type="ECO:0000313" key="1">
    <source>
        <dbReference type="EMBL" id="KAG6472695.1"/>
    </source>
</evidence>
<organism evidence="1 2">
    <name type="scientific">Zingiber officinale</name>
    <name type="common">Ginger</name>
    <name type="synonym">Amomum zingiber</name>
    <dbReference type="NCBI Taxonomy" id="94328"/>
    <lineage>
        <taxon>Eukaryota</taxon>
        <taxon>Viridiplantae</taxon>
        <taxon>Streptophyta</taxon>
        <taxon>Embryophyta</taxon>
        <taxon>Tracheophyta</taxon>
        <taxon>Spermatophyta</taxon>
        <taxon>Magnoliopsida</taxon>
        <taxon>Liliopsida</taxon>
        <taxon>Zingiberales</taxon>
        <taxon>Zingiberaceae</taxon>
        <taxon>Zingiber</taxon>
    </lineage>
</organism>
<dbReference type="Proteomes" id="UP000734854">
    <property type="component" value="Unassembled WGS sequence"/>
</dbReference>
<protein>
    <submittedName>
        <fullName evidence="1">Uncharacterized protein</fullName>
    </submittedName>
</protein>